<reference evidence="3" key="2">
    <citation type="submission" date="2015-01" db="EMBL/GenBank/DDBJ databases">
        <title>Evolutionary Origins and Diversification of the Mycorrhizal Mutualists.</title>
        <authorList>
            <consortium name="DOE Joint Genome Institute"/>
            <consortium name="Mycorrhizal Genomics Consortium"/>
            <person name="Kohler A."/>
            <person name="Kuo A."/>
            <person name="Nagy L.G."/>
            <person name="Floudas D."/>
            <person name="Copeland A."/>
            <person name="Barry K.W."/>
            <person name="Cichocki N."/>
            <person name="Veneault-Fourrey C."/>
            <person name="LaButti K."/>
            <person name="Lindquist E.A."/>
            <person name="Lipzen A."/>
            <person name="Lundell T."/>
            <person name="Morin E."/>
            <person name="Murat C."/>
            <person name="Riley R."/>
            <person name="Ohm R."/>
            <person name="Sun H."/>
            <person name="Tunlid A."/>
            <person name="Henrissat B."/>
            <person name="Grigoriev I.V."/>
            <person name="Hibbett D.S."/>
            <person name="Martin F."/>
        </authorList>
    </citation>
    <scope>NUCLEOTIDE SEQUENCE [LARGE SCALE GENOMIC DNA]</scope>
    <source>
        <strain evidence="3">441</strain>
    </source>
</reference>
<dbReference type="Proteomes" id="UP000054018">
    <property type="component" value="Unassembled WGS sequence"/>
</dbReference>
<proteinExistence type="predicted"/>
<evidence type="ECO:0000313" key="3">
    <source>
        <dbReference type="Proteomes" id="UP000054018"/>
    </source>
</evidence>
<gene>
    <name evidence="2" type="ORF">PISMIDRAFT_116972</name>
</gene>
<protein>
    <submittedName>
        <fullName evidence="2">Uncharacterized protein</fullName>
    </submittedName>
</protein>
<evidence type="ECO:0000313" key="2">
    <source>
        <dbReference type="EMBL" id="KIK14481.1"/>
    </source>
</evidence>
<organism evidence="2 3">
    <name type="scientific">Pisolithus microcarpus 441</name>
    <dbReference type="NCBI Taxonomy" id="765257"/>
    <lineage>
        <taxon>Eukaryota</taxon>
        <taxon>Fungi</taxon>
        <taxon>Dikarya</taxon>
        <taxon>Basidiomycota</taxon>
        <taxon>Agaricomycotina</taxon>
        <taxon>Agaricomycetes</taxon>
        <taxon>Agaricomycetidae</taxon>
        <taxon>Boletales</taxon>
        <taxon>Sclerodermatineae</taxon>
        <taxon>Pisolithaceae</taxon>
        <taxon>Pisolithus</taxon>
    </lineage>
</organism>
<accession>A0A0C9YCS0</accession>
<dbReference type="EMBL" id="KN833936">
    <property type="protein sequence ID" value="KIK14481.1"/>
    <property type="molecule type" value="Genomic_DNA"/>
</dbReference>
<sequence>MCFLCSQLHNNSDCNILLPDLSGSLVSVLHSAILTFYAPSGSSGLSGMHSECIQSTPCWHKHPACYNTVFLEWDLDIPGMGGLCIGQVFLFFTFIYNNIISDKPNENTGMWIVQPDYDADRVPEMDVVHIHSILHGAHLIPVYGHAHLLADIQYTNSLDVFQAYYVNKYIDHDAFEITF</sequence>
<keyword evidence="1" id="KW-1133">Transmembrane helix</keyword>
<feature type="transmembrane region" description="Helical" evidence="1">
    <location>
        <begin position="77"/>
        <end position="96"/>
    </location>
</feature>
<reference evidence="2 3" key="1">
    <citation type="submission" date="2014-04" db="EMBL/GenBank/DDBJ databases">
        <authorList>
            <consortium name="DOE Joint Genome Institute"/>
            <person name="Kuo A."/>
            <person name="Kohler A."/>
            <person name="Costa M.D."/>
            <person name="Nagy L.G."/>
            <person name="Floudas D."/>
            <person name="Copeland A."/>
            <person name="Barry K.W."/>
            <person name="Cichocki N."/>
            <person name="Veneault-Fourrey C."/>
            <person name="LaButti K."/>
            <person name="Lindquist E.A."/>
            <person name="Lipzen A."/>
            <person name="Lundell T."/>
            <person name="Morin E."/>
            <person name="Murat C."/>
            <person name="Sun H."/>
            <person name="Tunlid A."/>
            <person name="Henrissat B."/>
            <person name="Grigoriev I.V."/>
            <person name="Hibbett D.S."/>
            <person name="Martin F."/>
            <person name="Nordberg H.P."/>
            <person name="Cantor M.N."/>
            <person name="Hua S.X."/>
        </authorList>
    </citation>
    <scope>NUCLEOTIDE SEQUENCE [LARGE SCALE GENOMIC DNA]</scope>
    <source>
        <strain evidence="2 3">441</strain>
    </source>
</reference>
<keyword evidence="3" id="KW-1185">Reference proteome</keyword>
<dbReference type="OrthoDB" id="3187773at2759"/>
<dbReference type="STRING" id="765257.A0A0C9YCS0"/>
<keyword evidence="1" id="KW-0812">Transmembrane</keyword>
<dbReference type="AlphaFoldDB" id="A0A0C9YCS0"/>
<dbReference type="HOGENOM" id="CLU_006344_15_0_1"/>
<evidence type="ECO:0000256" key="1">
    <source>
        <dbReference type="SAM" id="Phobius"/>
    </source>
</evidence>
<name>A0A0C9YCS0_9AGAM</name>
<keyword evidence="1" id="KW-0472">Membrane</keyword>